<name>A0A1I7SFM2_BURXY</name>
<protein>
    <submittedName>
        <fullName evidence="4">DUF1771 domain-containing protein</fullName>
    </submittedName>
</protein>
<evidence type="ECO:0000313" key="4">
    <source>
        <dbReference type="WBParaSite" id="BXY_1183400.1"/>
    </source>
</evidence>
<keyword evidence="1" id="KW-0175">Coiled coil</keyword>
<sequence length="226" mass="25776">MNKYRTMRRVEEIGPQKTLFKFPPKNHYPTVHSTFSSFSSGLLPFLSQNMAANAGRKARASKVSEDSISGMVGQLNRIEEWRIKPELGESHRLPVQRAGDGKLAEKVEVKKERRSVWDSLGPPPKRKEQADPASSWAHEIELSQDAAFQMLNAANDLLQRAARKLDRATKKEASLMYEKSRLKQWDFELHNKENRLKAWARDLTKREEKYKAAIAESPESSAVSAE</sequence>
<reference evidence="4" key="1">
    <citation type="submission" date="2016-11" db="UniProtKB">
        <authorList>
            <consortium name="WormBaseParasite"/>
        </authorList>
    </citation>
    <scope>IDENTIFICATION</scope>
</reference>
<dbReference type="WBParaSite" id="BXY_1183400.1">
    <property type="protein sequence ID" value="BXY_1183400.1"/>
    <property type="gene ID" value="BXY_1183400"/>
</dbReference>
<evidence type="ECO:0000256" key="1">
    <source>
        <dbReference type="SAM" id="Coils"/>
    </source>
</evidence>
<evidence type="ECO:0000256" key="2">
    <source>
        <dbReference type="SAM" id="MobiDB-lite"/>
    </source>
</evidence>
<feature type="coiled-coil region" evidence="1">
    <location>
        <begin position="151"/>
        <end position="209"/>
    </location>
</feature>
<proteinExistence type="predicted"/>
<accession>A0A1I7SFM2</accession>
<organism evidence="3 4">
    <name type="scientific">Bursaphelenchus xylophilus</name>
    <name type="common">Pinewood nematode worm</name>
    <name type="synonym">Aphelenchoides xylophilus</name>
    <dbReference type="NCBI Taxonomy" id="6326"/>
    <lineage>
        <taxon>Eukaryota</taxon>
        <taxon>Metazoa</taxon>
        <taxon>Ecdysozoa</taxon>
        <taxon>Nematoda</taxon>
        <taxon>Chromadorea</taxon>
        <taxon>Rhabditida</taxon>
        <taxon>Tylenchina</taxon>
        <taxon>Tylenchomorpha</taxon>
        <taxon>Aphelenchoidea</taxon>
        <taxon>Aphelenchoididae</taxon>
        <taxon>Bursaphelenchus</taxon>
    </lineage>
</organism>
<evidence type="ECO:0000313" key="3">
    <source>
        <dbReference type="Proteomes" id="UP000095284"/>
    </source>
</evidence>
<dbReference type="Proteomes" id="UP000095284">
    <property type="component" value="Unplaced"/>
</dbReference>
<feature type="region of interest" description="Disordered" evidence="2">
    <location>
        <begin position="113"/>
        <end position="135"/>
    </location>
</feature>
<dbReference type="AlphaFoldDB" id="A0A1I7SFM2"/>